<dbReference type="InterPro" id="IPR005822">
    <property type="entry name" value="Ribosomal_uL13"/>
</dbReference>
<dbReference type="CDD" id="cd00392">
    <property type="entry name" value="Ribosomal_L13"/>
    <property type="match status" value="1"/>
</dbReference>
<keyword evidence="2 6" id="KW-0689">Ribosomal protein</keyword>
<dbReference type="PROSITE" id="PS00783">
    <property type="entry name" value="RIBOSOMAL_L13"/>
    <property type="match status" value="1"/>
</dbReference>
<evidence type="ECO:0000256" key="2">
    <source>
        <dbReference type="ARBA" id="ARBA00022980"/>
    </source>
</evidence>
<dbReference type="GO" id="GO:0003735">
    <property type="term" value="F:structural constituent of ribosome"/>
    <property type="evidence" value="ECO:0007669"/>
    <property type="project" value="InterPro"/>
</dbReference>
<dbReference type="NCBIfam" id="TIGR01077">
    <property type="entry name" value="L13_A_E"/>
    <property type="match status" value="1"/>
</dbReference>
<evidence type="ECO:0000256" key="3">
    <source>
        <dbReference type="ARBA" id="ARBA00023274"/>
    </source>
</evidence>
<name>A0AAN8J654_PATCE</name>
<dbReference type="FunFam" id="6.10.250.3250:FF:000001">
    <property type="entry name" value="60S ribosomal protein L13a"/>
    <property type="match status" value="1"/>
</dbReference>
<dbReference type="GO" id="GO:0022625">
    <property type="term" value="C:cytosolic large ribosomal subunit"/>
    <property type="evidence" value="ECO:0007669"/>
    <property type="project" value="TreeGrafter"/>
</dbReference>
<comment type="caution">
    <text evidence="7">The sequence shown here is derived from an EMBL/GenBank/DDBJ whole genome shotgun (WGS) entry which is preliminary data.</text>
</comment>
<evidence type="ECO:0000256" key="1">
    <source>
        <dbReference type="ARBA" id="ARBA00006227"/>
    </source>
</evidence>
<dbReference type="EMBL" id="JAZGQO010000014">
    <property type="protein sequence ID" value="KAK6170470.1"/>
    <property type="molecule type" value="Genomic_DNA"/>
</dbReference>
<evidence type="ECO:0000256" key="4">
    <source>
        <dbReference type="ARBA" id="ARBA00035201"/>
    </source>
</evidence>
<dbReference type="InterPro" id="IPR023563">
    <property type="entry name" value="Ribosomal_uL13_CS"/>
</dbReference>
<dbReference type="Gene3D" id="6.10.250.3250">
    <property type="match status" value="1"/>
</dbReference>
<organism evidence="7 8">
    <name type="scientific">Patella caerulea</name>
    <name type="common">Rayed Mediterranean limpet</name>
    <dbReference type="NCBI Taxonomy" id="87958"/>
    <lineage>
        <taxon>Eukaryota</taxon>
        <taxon>Metazoa</taxon>
        <taxon>Spiralia</taxon>
        <taxon>Lophotrochozoa</taxon>
        <taxon>Mollusca</taxon>
        <taxon>Gastropoda</taxon>
        <taxon>Patellogastropoda</taxon>
        <taxon>Patelloidea</taxon>
        <taxon>Patellidae</taxon>
        <taxon>Patella</taxon>
    </lineage>
</organism>
<dbReference type="Gene3D" id="3.90.1180.10">
    <property type="entry name" value="Ribosomal protein L13"/>
    <property type="match status" value="1"/>
</dbReference>
<accession>A0AAN8J654</accession>
<keyword evidence="8" id="KW-1185">Reference proteome</keyword>
<comment type="similarity">
    <text evidence="1 6">Belongs to the universal ribosomal protein uL13 family.</text>
</comment>
<evidence type="ECO:0000313" key="7">
    <source>
        <dbReference type="EMBL" id="KAK6170470.1"/>
    </source>
</evidence>
<proteinExistence type="inferred from homology"/>
<dbReference type="GO" id="GO:0003729">
    <property type="term" value="F:mRNA binding"/>
    <property type="evidence" value="ECO:0007669"/>
    <property type="project" value="TreeGrafter"/>
</dbReference>
<evidence type="ECO:0000313" key="8">
    <source>
        <dbReference type="Proteomes" id="UP001347796"/>
    </source>
</evidence>
<evidence type="ECO:0000256" key="5">
    <source>
        <dbReference type="ARBA" id="ARBA00035367"/>
    </source>
</evidence>
<dbReference type="Proteomes" id="UP001347796">
    <property type="component" value="Unassembled WGS sequence"/>
</dbReference>
<evidence type="ECO:0000256" key="6">
    <source>
        <dbReference type="RuleBase" id="RU003877"/>
    </source>
</evidence>
<keyword evidence="3 6" id="KW-0687">Ribonucleoprotein</keyword>
<dbReference type="HAMAP" id="MF_01366">
    <property type="entry name" value="Ribosomal_uL13"/>
    <property type="match status" value="1"/>
</dbReference>
<dbReference type="FunFam" id="3.90.1180.10:FF:000002">
    <property type="entry name" value="60S ribosomal protein L16"/>
    <property type="match status" value="1"/>
</dbReference>
<gene>
    <name evidence="7" type="ORF">SNE40_018856</name>
</gene>
<dbReference type="InterPro" id="IPR036899">
    <property type="entry name" value="Ribosomal_uL13_sf"/>
</dbReference>
<dbReference type="InterPro" id="IPR005755">
    <property type="entry name" value="Ribosomal_uL13_euk/arc"/>
</dbReference>
<dbReference type="GO" id="GO:0017148">
    <property type="term" value="P:negative regulation of translation"/>
    <property type="evidence" value="ECO:0007669"/>
    <property type="project" value="TreeGrafter"/>
</dbReference>
<sequence length="203" mass="23637">MLFSKKPVILDARGHLLGRLAATVAKTLLQGQKVIVVRCEGINISGKYHRQKNRYLGLIKKRCNVKPSRGPFHFRAPRKIFYRCVRGMIPHRTVRGKEAMSRLTVYEGIPAPYDKKKRVIIPSALRVIRLNPIRKYCELKRISHEIGWKYRHVIDTMEERRKIRSSQYFSEKKRDAKLKAQARKNVASKTAEFDKILASHGFN</sequence>
<dbReference type="Pfam" id="PF00572">
    <property type="entry name" value="Ribosomal_L13"/>
    <property type="match status" value="1"/>
</dbReference>
<dbReference type="SUPFAM" id="SSF52161">
    <property type="entry name" value="Ribosomal protein L13"/>
    <property type="match status" value="1"/>
</dbReference>
<dbReference type="PANTHER" id="PTHR11545">
    <property type="entry name" value="RIBOSOMAL PROTEIN L13"/>
    <property type="match status" value="1"/>
</dbReference>
<dbReference type="GO" id="GO:0006412">
    <property type="term" value="P:translation"/>
    <property type="evidence" value="ECO:0007669"/>
    <property type="project" value="InterPro"/>
</dbReference>
<reference evidence="7 8" key="1">
    <citation type="submission" date="2024-01" db="EMBL/GenBank/DDBJ databases">
        <title>The genome of the rayed Mediterranean limpet Patella caerulea (Linnaeus, 1758).</title>
        <authorList>
            <person name="Anh-Thu Weber A."/>
            <person name="Halstead-Nussloch G."/>
        </authorList>
    </citation>
    <scope>NUCLEOTIDE SEQUENCE [LARGE SCALE GENOMIC DNA]</scope>
    <source>
        <strain evidence="7">AATW-2023a</strain>
        <tissue evidence="7">Whole specimen</tissue>
    </source>
</reference>
<protein>
    <recommendedName>
        <fullName evidence="4">Large ribosomal subunit protein uL13</fullName>
    </recommendedName>
    <alternativeName>
        <fullName evidence="5">60S ribosomal protein L13a</fullName>
    </alternativeName>
</protein>
<dbReference type="AlphaFoldDB" id="A0AAN8J654"/>
<dbReference type="PANTHER" id="PTHR11545:SF3">
    <property type="entry name" value="LARGE RIBOSOMAL SUBUNIT PROTEIN UL13"/>
    <property type="match status" value="1"/>
</dbReference>